<dbReference type="EMBL" id="CAJNNV010002800">
    <property type="protein sequence ID" value="CAE8587889.1"/>
    <property type="molecule type" value="Genomic_DNA"/>
</dbReference>
<evidence type="ECO:0000256" key="1">
    <source>
        <dbReference type="ARBA" id="ARBA00001974"/>
    </source>
</evidence>
<dbReference type="PANTHER" id="PTHR42913:SF3">
    <property type="entry name" value="64 KDA MITOCHONDRIAL NADH DEHYDROGENASE (EUROFUNG)"/>
    <property type="match status" value="1"/>
</dbReference>
<proteinExistence type="predicted"/>
<keyword evidence="3" id="KW-0274">FAD</keyword>
<evidence type="ECO:0000256" key="4">
    <source>
        <dbReference type="ARBA" id="ARBA00023002"/>
    </source>
</evidence>
<evidence type="ECO:0000313" key="5">
    <source>
        <dbReference type="EMBL" id="CAE8587889.1"/>
    </source>
</evidence>
<reference evidence="5" key="1">
    <citation type="submission" date="2021-02" db="EMBL/GenBank/DDBJ databases">
        <authorList>
            <person name="Dougan E. K."/>
            <person name="Rhodes N."/>
            <person name="Thang M."/>
            <person name="Chan C."/>
        </authorList>
    </citation>
    <scope>NUCLEOTIDE SEQUENCE</scope>
</reference>
<keyword evidence="4" id="KW-0560">Oxidoreductase</keyword>
<dbReference type="InterPro" id="IPR036188">
    <property type="entry name" value="FAD/NAD-bd_sf"/>
</dbReference>
<dbReference type="GO" id="GO:0003955">
    <property type="term" value="F:NAD(P)H dehydrogenase (quinone) activity"/>
    <property type="evidence" value="ECO:0007669"/>
    <property type="project" value="TreeGrafter"/>
</dbReference>
<comment type="caution">
    <text evidence="5">The sequence shown here is derived from an EMBL/GenBank/DDBJ whole genome shotgun (WGS) entry which is preliminary data.</text>
</comment>
<keyword evidence="2" id="KW-0285">Flavoprotein</keyword>
<name>A0A813DNZ6_POLGL</name>
<evidence type="ECO:0000256" key="2">
    <source>
        <dbReference type="ARBA" id="ARBA00022630"/>
    </source>
</evidence>
<sequence length="122" mass="13496">MEDNGQTDRRGLLVDGCLRVKGTRPGEVFAIGDCAVSGSPPTAQVAYQQGKYLGRMFRLGAAHTISDPQCDGFKYCHQGSMAYILVHQYRCFMFFKHCGLTMDGYVLEYSPNSVSFRGSCGY</sequence>
<evidence type="ECO:0000256" key="3">
    <source>
        <dbReference type="ARBA" id="ARBA00022827"/>
    </source>
</evidence>
<keyword evidence="6" id="KW-1185">Reference proteome</keyword>
<dbReference type="OrthoDB" id="3244603at2759"/>
<dbReference type="InterPro" id="IPR051169">
    <property type="entry name" value="NADH-Q_oxidoreductase"/>
</dbReference>
<dbReference type="PANTHER" id="PTHR42913">
    <property type="entry name" value="APOPTOSIS-INDUCING FACTOR 1"/>
    <property type="match status" value="1"/>
</dbReference>
<gene>
    <name evidence="5" type="ORF">PGLA1383_LOCUS6716</name>
</gene>
<organism evidence="5 6">
    <name type="scientific">Polarella glacialis</name>
    <name type="common">Dinoflagellate</name>
    <dbReference type="NCBI Taxonomy" id="89957"/>
    <lineage>
        <taxon>Eukaryota</taxon>
        <taxon>Sar</taxon>
        <taxon>Alveolata</taxon>
        <taxon>Dinophyceae</taxon>
        <taxon>Suessiales</taxon>
        <taxon>Suessiaceae</taxon>
        <taxon>Polarella</taxon>
    </lineage>
</organism>
<dbReference type="SUPFAM" id="SSF51905">
    <property type="entry name" value="FAD/NAD(P)-binding domain"/>
    <property type="match status" value="1"/>
</dbReference>
<accession>A0A813DNZ6</accession>
<dbReference type="Proteomes" id="UP000654075">
    <property type="component" value="Unassembled WGS sequence"/>
</dbReference>
<dbReference type="GO" id="GO:0019646">
    <property type="term" value="P:aerobic electron transport chain"/>
    <property type="evidence" value="ECO:0007669"/>
    <property type="project" value="TreeGrafter"/>
</dbReference>
<dbReference type="AlphaFoldDB" id="A0A813DNZ6"/>
<comment type="cofactor">
    <cofactor evidence="1">
        <name>FAD</name>
        <dbReference type="ChEBI" id="CHEBI:57692"/>
    </cofactor>
</comment>
<protein>
    <submittedName>
        <fullName evidence="5">Uncharacterized protein</fullName>
    </submittedName>
</protein>
<evidence type="ECO:0000313" key="6">
    <source>
        <dbReference type="Proteomes" id="UP000654075"/>
    </source>
</evidence>
<dbReference type="Gene3D" id="3.50.50.100">
    <property type="match status" value="1"/>
</dbReference>